<dbReference type="InterPro" id="IPR050336">
    <property type="entry name" value="Chromosome_partition/occlusion"/>
</dbReference>
<dbReference type="CDD" id="cd16393">
    <property type="entry name" value="SPO0J_N"/>
    <property type="match status" value="1"/>
</dbReference>
<dbReference type="NCBIfam" id="TIGR00180">
    <property type="entry name" value="parB_part"/>
    <property type="match status" value="1"/>
</dbReference>
<organism evidence="7 8">
    <name type="scientific">Roseococcus pinisoli</name>
    <dbReference type="NCBI Taxonomy" id="2835040"/>
    <lineage>
        <taxon>Bacteria</taxon>
        <taxon>Pseudomonadati</taxon>
        <taxon>Pseudomonadota</taxon>
        <taxon>Alphaproteobacteria</taxon>
        <taxon>Acetobacterales</taxon>
        <taxon>Roseomonadaceae</taxon>
        <taxon>Roseococcus</taxon>
    </lineage>
</organism>
<keyword evidence="8" id="KW-1185">Reference proteome</keyword>
<feature type="region of interest" description="Disordered" evidence="5">
    <location>
        <begin position="215"/>
        <end position="235"/>
    </location>
</feature>
<evidence type="ECO:0000256" key="5">
    <source>
        <dbReference type="SAM" id="MobiDB-lite"/>
    </source>
</evidence>
<comment type="similarity">
    <text evidence="1">Belongs to the ParB family.</text>
</comment>
<dbReference type="PANTHER" id="PTHR33375:SF1">
    <property type="entry name" value="CHROMOSOME-PARTITIONING PROTEIN PARB-RELATED"/>
    <property type="match status" value="1"/>
</dbReference>
<dbReference type="SMART" id="SM00470">
    <property type="entry name" value="ParB"/>
    <property type="match status" value="1"/>
</dbReference>
<feature type="domain" description="ParB-like N-terminal" evidence="6">
    <location>
        <begin position="29"/>
        <end position="121"/>
    </location>
</feature>
<reference evidence="7 8" key="1">
    <citation type="submission" date="2021-05" db="EMBL/GenBank/DDBJ databases">
        <title>Roseococcus sp. XZZS9, whole genome shotgun sequencing project.</title>
        <authorList>
            <person name="Zhao G."/>
            <person name="Shen L."/>
        </authorList>
    </citation>
    <scope>NUCLEOTIDE SEQUENCE [LARGE SCALE GENOMIC DNA]</scope>
    <source>
        <strain evidence="7 8">XZZS9</strain>
    </source>
</reference>
<dbReference type="Gene3D" id="1.10.10.2830">
    <property type="match status" value="1"/>
</dbReference>
<dbReference type="Pfam" id="PF23552">
    <property type="entry name" value="ParB_C"/>
    <property type="match status" value="1"/>
</dbReference>
<evidence type="ECO:0000259" key="6">
    <source>
        <dbReference type="SMART" id="SM00470"/>
    </source>
</evidence>
<dbReference type="InterPro" id="IPR057240">
    <property type="entry name" value="ParB_dimer_C"/>
</dbReference>
<keyword evidence="2" id="KW-0159">Chromosome partition</keyword>
<evidence type="ECO:0000313" key="7">
    <source>
        <dbReference type="EMBL" id="MBS7810184.1"/>
    </source>
</evidence>
<evidence type="ECO:0000256" key="2">
    <source>
        <dbReference type="ARBA" id="ARBA00022829"/>
    </source>
</evidence>
<dbReference type="InterPro" id="IPR041468">
    <property type="entry name" value="HTH_ParB/Spo0J"/>
</dbReference>
<comment type="caution">
    <text evidence="7">The sequence shown here is derived from an EMBL/GenBank/DDBJ whole genome shotgun (WGS) entry which is preliminary data.</text>
</comment>
<dbReference type="Gene3D" id="3.90.1530.30">
    <property type="match status" value="1"/>
</dbReference>
<dbReference type="EMBL" id="JAHCDA010000001">
    <property type="protein sequence ID" value="MBS7810184.1"/>
    <property type="molecule type" value="Genomic_DNA"/>
</dbReference>
<proteinExistence type="inferred from homology"/>
<dbReference type="InterPro" id="IPR003115">
    <property type="entry name" value="ParB_N"/>
</dbReference>
<name>A0ABS5Q901_9PROT</name>
<evidence type="ECO:0000313" key="8">
    <source>
        <dbReference type="Proteomes" id="UP000766336"/>
    </source>
</evidence>
<comment type="function">
    <text evidence="4">Involved in chromosome partition. Localize to both poles of the predivisional cell following completion of DNA replication. Binds to the DNA origin of replication.</text>
</comment>
<evidence type="ECO:0000256" key="1">
    <source>
        <dbReference type="ARBA" id="ARBA00006295"/>
    </source>
</evidence>
<dbReference type="InterPro" id="IPR004437">
    <property type="entry name" value="ParB/RepB/Spo0J"/>
</dbReference>
<accession>A0ABS5Q901</accession>
<dbReference type="Proteomes" id="UP000766336">
    <property type="component" value="Unassembled WGS sequence"/>
</dbReference>
<dbReference type="SUPFAM" id="SSF110849">
    <property type="entry name" value="ParB/Sulfiredoxin"/>
    <property type="match status" value="1"/>
</dbReference>
<dbReference type="InterPro" id="IPR036086">
    <property type="entry name" value="ParB/Sulfiredoxin_sf"/>
</dbReference>
<dbReference type="Pfam" id="PF02195">
    <property type="entry name" value="ParB_N"/>
    <property type="match status" value="1"/>
</dbReference>
<dbReference type="RefSeq" id="WP_213668820.1">
    <property type="nucleotide sequence ID" value="NZ_JAHCDA010000001.1"/>
</dbReference>
<dbReference type="Pfam" id="PF17762">
    <property type="entry name" value="HTH_ParB"/>
    <property type="match status" value="1"/>
</dbReference>
<dbReference type="SUPFAM" id="SSF109709">
    <property type="entry name" value="KorB DNA-binding domain-like"/>
    <property type="match status" value="1"/>
</dbReference>
<gene>
    <name evidence="7" type="ORF">KHU32_04490</name>
</gene>
<sequence length="282" mass="30071">MSKPPALGRGLSALLGDAAAVSPTAPGLRTLPVGALEAGPFQPREAFDEAALAELAASVREHGVLQPILVRPMKGRPDRFEIIGGERRWRAAQAAGLHDVPALVREFSDREAMAAGLVENLQRQDLNALEEAEGYGRLTEQFGLTQEALARAIGKSRPHIANTLRLLQLPERVRELLREGALTAGHARALLTATDPVALALTVVDRGLNVRQAEALAASKKGGPAPRRPKSDAETRALERQISGHLGLKVAIRHGTRGGQVVLSYKDLDQLDGIVQLLTAKG</sequence>
<dbReference type="PANTHER" id="PTHR33375">
    <property type="entry name" value="CHROMOSOME-PARTITIONING PROTEIN PARB-RELATED"/>
    <property type="match status" value="1"/>
</dbReference>
<keyword evidence="3" id="KW-0238">DNA-binding</keyword>
<evidence type="ECO:0000256" key="3">
    <source>
        <dbReference type="ARBA" id="ARBA00023125"/>
    </source>
</evidence>
<evidence type="ECO:0000256" key="4">
    <source>
        <dbReference type="ARBA" id="ARBA00025472"/>
    </source>
</evidence>
<protein>
    <submittedName>
        <fullName evidence="7">ParB/RepB/Spo0J family partition protein</fullName>
    </submittedName>
</protein>